<sequence length="30" mass="3491">MEIAHSRIGSPNVNSSPSQCQFLRLRQTFW</sequence>
<reference evidence="1" key="2">
    <citation type="journal article" date="2015" name="Fish Shellfish Immunol.">
        <title>Early steps in the European eel (Anguilla anguilla)-Vibrio vulnificus interaction in the gills: Role of the RtxA13 toxin.</title>
        <authorList>
            <person name="Callol A."/>
            <person name="Pajuelo D."/>
            <person name="Ebbesson L."/>
            <person name="Teles M."/>
            <person name="MacKenzie S."/>
            <person name="Amaro C."/>
        </authorList>
    </citation>
    <scope>NUCLEOTIDE SEQUENCE</scope>
</reference>
<dbReference type="AlphaFoldDB" id="A0A0E9V289"/>
<accession>A0A0E9V289</accession>
<organism evidence="1">
    <name type="scientific">Anguilla anguilla</name>
    <name type="common">European freshwater eel</name>
    <name type="synonym">Muraena anguilla</name>
    <dbReference type="NCBI Taxonomy" id="7936"/>
    <lineage>
        <taxon>Eukaryota</taxon>
        <taxon>Metazoa</taxon>
        <taxon>Chordata</taxon>
        <taxon>Craniata</taxon>
        <taxon>Vertebrata</taxon>
        <taxon>Euteleostomi</taxon>
        <taxon>Actinopterygii</taxon>
        <taxon>Neopterygii</taxon>
        <taxon>Teleostei</taxon>
        <taxon>Anguilliformes</taxon>
        <taxon>Anguillidae</taxon>
        <taxon>Anguilla</taxon>
    </lineage>
</organism>
<evidence type="ECO:0000313" key="1">
    <source>
        <dbReference type="EMBL" id="JAH72167.1"/>
    </source>
</evidence>
<proteinExistence type="predicted"/>
<reference evidence="1" key="1">
    <citation type="submission" date="2014-11" db="EMBL/GenBank/DDBJ databases">
        <authorList>
            <person name="Amaro Gonzalez C."/>
        </authorList>
    </citation>
    <scope>NUCLEOTIDE SEQUENCE</scope>
</reference>
<dbReference type="EMBL" id="GBXM01036410">
    <property type="protein sequence ID" value="JAH72167.1"/>
    <property type="molecule type" value="Transcribed_RNA"/>
</dbReference>
<protein>
    <submittedName>
        <fullName evidence="1">Uncharacterized protein</fullName>
    </submittedName>
</protein>
<name>A0A0E9V289_ANGAN</name>